<protein>
    <submittedName>
        <fullName evidence="1">Uncharacterized protein</fullName>
    </submittedName>
</protein>
<gene>
    <name evidence="1" type="ORF">AAEJ74_12855</name>
</gene>
<proteinExistence type="predicted"/>
<reference evidence="1 2" key="1">
    <citation type="journal article" date="2024" name="Front. Microbiol.">
        <title>Transcriptomic insights into the dominance of two phototrophs throughout the water column of a tropical hypersaline-alkaline crater lake (Dziani Dzaha, Mayotte).</title>
        <authorList>
            <person name="Duperron S."/>
            <person name="Halary S."/>
            <person name="Bouly J.-P."/>
            <person name="Roussel T."/>
            <person name="Hugoni M."/>
            <person name="Bruto M."/>
            <person name="Oger P."/>
            <person name="Duval C."/>
            <person name="Woo A."/>
            <person name="Jezequiel D."/>
            <person name="Ader M."/>
            <person name="Leboulanger C."/>
            <person name="Agogue H."/>
            <person name="Grossi V."/>
            <person name="Trousselier M."/>
            <person name="Bernard C."/>
        </authorList>
    </citation>
    <scope>NUCLEOTIDE SEQUENCE [LARGE SCALE GENOMIC DNA]</scope>
    <source>
        <strain evidence="1 2">PMC 851.14</strain>
    </source>
</reference>
<dbReference type="EMBL" id="JBBWYZ010000010">
    <property type="protein sequence ID" value="MEK9512551.1"/>
    <property type="molecule type" value="Genomic_DNA"/>
</dbReference>
<accession>A0ABU9EKW3</accession>
<keyword evidence="2" id="KW-1185">Reference proteome</keyword>
<evidence type="ECO:0000313" key="2">
    <source>
        <dbReference type="Proteomes" id="UP001387447"/>
    </source>
</evidence>
<dbReference type="RefSeq" id="WP_006623865.1">
    <property type="nucleotide sequence ID" value="NZ_JBBWYZ010000010.1"/>
</dbReference>
<evidence type="ECO:0000313" key="1">
    <source>
        <dbReference type="EMBL" id="MEK9512551.1"/>
    </source>
</evidence>
<name>A0ABU9EKW3_LIMFS</name>
<comment type="caution">
    <text evidence="1">The sequence shown here is derived from an EMBL/GenBank/DDBJ whole genome shotgun (WGS) entry which is preliminary data.</text>
</comment>
<dbReference type="Proteomes" id="UP001387447">
    <property type="component" value="Unassembled WGS sequence"/>
</dbReference>
<organism evidence="1 2">
    <name type="scientific">Limnospira fusiformis PMC 851.14</name>
    <dbReference type="NCBI Taxonomy" id="2219512"/>
    <lineage>
        <taxon>Bacteria</taxon>
        <taxon>Bacillati</taxon>
        <taxon>Cyanobacteriota</taxon>
        <taxon>Cyanophyceae</taxon>
        <taxon>Oscillatoriophycideae</taxon>
        <taxon>Oscillatoriales</taxon>
        <taxon>Sirenicapillariaceae</taxon>
        <taxon>Limnospira</taxon>
    </lineage>
</organism>
<sequence length="72" mass="8608">MLAQLLKIDIQLTSRREASWFFCQLGDRQNYRLFPVFLMKPETSGVFVELWLSWCERRDIMLWGQNAKLLIG</sequence>